<sequence length="262" mass="30473">MKNLKLLMGCTLLLGTQLFSQYLEGGKKDYGIFTPNQGDWFFTQRILNQPLNRDSYNNKVYHITRKMEYDINNDGVKDAGDYAIKIDNYTRDQSSDLLLMTVLGVKDYKGTEVEIYTDCPECIVFYKNGLQKNFNDLNFFKRYSKVITTNGENVRTITSLPLLAQIPGYMNRRKFTIEVGMKIKVAKKVSCSSNEYSDYQIFPVNDENKHRGLTASDSYFLESLENCHFSRVKTPHTIKTPLINWGKEYELDRFITVHTIEY</sequence>
<name>A0ABT8U365_9FLAO</name>
<accession>A0ABT8U365</accession>
<protein>
    <submittedName>
        <fullName evidence="1">Uncharacterized protein</fullName>
    </submittedName>
</protein>
<proteinExistence type="predicted"/>
<dbReference type="EMBL" id="JAULSJ010000015">
    <property type="protein sequence ID" value="MDO3425493.1"/>
    <property type="molecule type" value="Genomic_DNA"/>
</dbReference>
<reference evidence="1" key="1">
    <citation type="submission" date="2023-07" db="EMBL/GenBank/DDBJ databases">
        <title>AMR profile of multidrug- resistance Chryseobacterium gambrini related strain.</title>
        <authorList>
            <person name="Kirdat K."/>
            <person name="Bhatt A."/>
            <person name="Kuyare S."/>
            <person name="Yadav A."/>
        </authorList>
    </citation>
    <scope>NUCLEOTIDE SEQUENCE</scope>
    <source>
        <strain evidence="1">APV-1</strain>
    </source>
</reference>
<evidence type="ECO:0000313" key="1">
    <source>
        <dbReference type="EMBL" id="MDO3425493.1"/>
    </source>
</evidence>
<dbReference type="Proteomes" id="UP001168128">
    <property type="component" value="Unassembled WGS sequence"/>
</dbReference>
<gene>
    <name evidence="1" type="ORF">QWT87_11380</name>
</gene>
<keyword evidence="2" id="KW-1185">Reference proteome</keyword>
<evidence type="ECO:0000313" key="2">
    <source>
        <dbReference type="Proteomes" id="UP001168128"/>
    </source>
</evidence>
<organism evidence="1 2">
    <name type="scientific">Chryseobacterium urinae</name>
    <dbReference type="NCBI Taxonomy" id="3058400"/>
    <lineage>
        <taxon>Bacteria</taxon>
        <taxon>Pseudomonadati</taxon>
        <taxon>Bacteroidota</taxon>
        <taxon>Flavobacteriia</taxon>
        <taxon>Flavobacteriales</taxon>
        <taxon>Weeksellaceae</taxon>
        <taxon>Chryseobacterium group</taxon>
        <taxon>Chryseobacterium</taxon>
    </lineage>
</organism>
<comment type="caution">
    <text evidence="1">The sequence shown here is derived from an EMBL/GenBank/DDBJ whole genome shotgun (WGS) entry which is preliminary data.</text>
</comment>
<dbReference type="RefSeq" id="WP_302716176.1">
    <property type="nucleotide sequence ID" value="NZ_JAULSJ010000015.1"/>
</dbReference>